<comment type="caution">
    <text evidence="1">The sequence shown here is derived from an EMBL/GenBank/DDBJ whole genome shotgun (WGS) entry which is preliminary data.</text>
</comment>
<dbReference type="Proteomes" id="UP000776629">
    <property type="component" value="Unassembled WGS sequence"/>
</dbReference>
<protein>
    <submittedName>
        <fullName evidence="1">Uncharacterized protein</fullName>
    </submittedName>
</protein>
<dbReference type="EMBL" id="JACJJQ010000024">
    <property type="protein sequence ID" value="MBM6754291.1"/>
    <property type="molecule type" value="Genomic_DNA"/>
</dbReference>
<reference evidence="1 2" key="1">
    <citation type="journal article" date="2021" name="Sci. Rep.">
        <title>The distribution of antibiotic resistance genes in chicken gut microbiota commensals.</title>
        <authorList>
            <person name="Juricova H."/>
            <person name="Matiasovicova J."/>
            <person name="Kubasova T."/>
            <person name="Cejkova D."/>
            <person name="Rychlik I."/>
        </authorList>
    </citation>
    <scope>NUCLEOTIDE SEQUENCE [LARGE SCALE GENOMIC DNA]</scope>
    <source>
        <strain evidence="1 2">An810</strain>
    </source>
</reference>
<keyword evidence="2" id="KW-1185">Reference proteome</keyword>
<accession>A0ABS2EPL9</accession>
<organism evidence="1 2">
    <name type="scientific">Limosilactobacillus alvi</name>
    <dbReference type="NCBI Taxonomy" id="990412"/>
    <lineage>
        <taxon>Bacteria</taxon>
        <taxon>Bacillati</taxon>
        <taxon>Bacillota</taxon>
        <taxon>Bacilli</taxon>
        <taxon>Lactobacillales</taxon>
        <taxon>Lactobacillaceae</taxon>
        <taxon>Limosilactobacillus</taxon>
    </lineage>
</organism>
<name>A0ABS2EPL9_9LACO</name>
<proteinExistence type="predicted"/>
<evidence type="ECO:0000313" key="1">
    <source>
        <dbReference type="EMBL" id="MBM6754291.1"/>
    </source>
</evidence>
<sequence length="204" mass="23336">MGIQDNPSMTKYQEMYARGVAPSPNSVIGRTGKSWGVLMKELDFDYDGKKNIVKAGKKNTLDKNGNSYRSQRLSNPEVLKNKLNEAIELIKNEHITSAKDFQRVSTEKIGVSYKTFQRHGFPFTKIVEMYEDKYGKKVSVGSKYANKSNAELLNMVIEYMRENNINSFSKYGEKRTKDLPSSSVITKRLNKTFKEVNELIKVLL</sequence>
<gene>
    <name evidence="1" type="ORF">H5993_05920</name>
</gene>
<dbReference type="RefSeq" id="WP_204776617.1">
    <property type="nucleotide sequence ID" value="NZ_JACJJQ010000024.1"/>
</dbReference>
<evidence type="ECO:0000313" key="2">
    <source>
        <dbReference type="Proteomes" id="UP000776629"/>
    </source>
</evidence>